<keyword evidence="2" id="KW-1133">Transmembrane helix</keyword>
<evidence type="ECO:0000313" key="3">
    <source>
        <dbReference type="EMBL" id="RLY94379.1"/>
    </source>
</evidence>
<feature type="transmembrane region" description="Helical" evidence="2">
    <location>
        <begin position="449"/>
        <end position="474"/>
    </location>
</feature>
<feature type="region of interest" description="Disordered" evidence="1">
    <location>
        <begin position="266"/>
        <end position="313"/>
    </location>
</feature>
<feature type="transmembrane region" description="Helical" evidence="2">
    <location>
        <begin position="172"/>
        <end position="190"/>
    </location>
</feature>
<feature type="transmembrane region" description="Helical" evidence="2">
    <location>
        <begin position="33"/>
        <end position="55"/>
    </location>
</feature>
<keyword evidence="2" id="KW-0472">Membrane</keyword>
<dbReference type="InterPro" id="IPR005625">
    <property type="entry name" value="PepSY-ass_TM"/>
</dbReference>
<feature type="transmembrane region" description="Helical" evidence="2">
    <location>
        <begin position="226"/>
        <end position="246"/>
    </location>
</feature>
<feature type="compositionally biased region" description="Basic and acidic residues" evidence="1">
    <location>
        <begin position="278"/>
        <end position="306"/>
    </location>
</feature>
<dbReference type="PANTHER" id="PTHR34219:SF1">
    <property type="entry name" value="PEPSY DOMAIN-CONTAINING PROTEIN"/>
    <property type="match status" value="1"/>
</dbReference>
<dbReference type="Pfam" id="PF03929">
    <property type="entry name" value="PepSY_TM"/>
    <property type="match status" value="1"/>
</dbReference>
<keyword evidence="4" id="KW-1185">Reference proteome</keyword>
<feature type="transmembrane region" description="Helical" evidence="2">
    <location>
        <begin position="402"/>
        <end position="422"/>
    </location>
</feature>
<dbReference type="AlphaFoldDB" id="A0A3L9L8W2"/>
<dbReference type="Proteomes" id="UP000277871">
    <property type="component" value="Unassembled WGS sequence"/>
</dbReference>
<evidence type="ECO:0000256" key="2">
    <source>
        <dbReference type="SAM" id="Phobius"/>
    </source>
</evidence>
<evidence type="ECO:0000256" key="1">
    <source>
        <dbReference type="SAM" id="MobiDB-lite"/>
    </source>
</evidence>
<gene>
    <name evidence="3" type="ORF">EAE32_04085</name>
</gene>
<accession>A0A3L9L8W2</accession>
<dbReference type="EMBL" id="RDEX01000001">
    <property type="protein sequence ID" value="RLY94379.1"/>
    <property type="molecule type" value="Genomic_DNA"/>
</dbReference>
<reference evidence="3 4" key="1">
    <citation type="submission" date="2018-10" db="EMBL/GenBank/DDBJ databases">
        <title>Kocuria tytonicola, new bacteria from the preen glands of American barn owls (Tyto furcata).</title>
        <authorList>
            <person name="Braun M.S."/>
            <person name="Wang E."/>
            <person name="Zimmermann S."/>
            <person name="Boutin S."/>
            <person name="Wagner H."/>
            <person name="Wink M."/>
        </authorList>
    </citation>
    <scope>NUCLEOTIDE SEQUENCE [LARGE SCALE GENOMIC DNA]</scope>
    <source>
        <strain evidence="3 4">473</strain>
    </source>
</reference>
<protein>
    <submittedName>
        <fullName evidence="3">PepSY domain-containing protein</fullName>
    </submittedName>
</protein>
<organism evidence="3 4">
    <name type="scientific">Kocuria tytonicola</name>
    <dbReference type="NCBI Taxonomy" id="2055946"/>
    <lineage>
        <taxon>Bacteria</taxon>
        <taxon>Bacillati</taxon>
        <taxon>Actinomycetota</taxon>
        <taxon>Actinomycetes</taxon>
        <taxon>Micrococcales</taxon>
        <taxon>Micrococcaceae</taxon>
        <taxon>Kocuria</taxon>
    </lineage>
</organism>
<proteinExistence type="predicted"/>
<feature type="compositionally biased region" description="Gly residues" evidence="1">
    <location>
        <begin position="268"/>
        <end position="277"/>
    </location>
</feature>
<comment type="caution">
    <text evidence="3">The sequence shown here is derived from an EMBL/GenBank/DDBJ whole genome shotgun (WGS) entry which is preliminary data.</text>
</comment>
<name>A0A3L9L8W2_9MICC</name>
<sequence length="497" mass="53038">MSTALDASSSERARTGSHSSSAWLLPLLRRLHFYAGLFVGPFLVVAAVTGALYVFTPQLERVVYADALTGTTAAQPLSVDEQVRVARRAVGTTEPPVNVRPASDGGTTRVMFADPALERGESRAVFVDPGTGRVTGEMTVYGTSGALPLRTTIDRLHRDLLLGEPGRLYSELAASWLWVLALSGVVLVVLHRRRVTAGRRARVSLVPRPGEANAYRRTRSWHTATGVWLAVGFLFLAASGLTWSAYAGENVSQLRTALNWTTPKVSTGLGGGSGGAAGDEHAEHHGHSGHQGHDGHQDHSGHHGHDAAGSPGSFDAVLATAREAGLDSRIVEIKPPATDGTAWTVSENERSWPTQVDSVAVDPHRLQVTDHVRFAEWGLPAKLTQWAIAAHMGLLFGLPNQLVLLALAAAIVVLAVSGYTMWWRRRPTRAEGVQFGPLPPRGALRATPVWGWLVLGLGTVAVGLFVPLLGFLAVDLLLGLRARGRSDGTASRVTPQE</sequence>
<dbReference type="RefSeq" id="WP_121864263.1">
    <property type="nucleotide sequence ID" value="NZ_RDEX01000001.1"/>
</dbReference>
<keyword evidence="2" id="KW-0812">Transmembrane</keyword>
<dbReference type="PANTHER" id="PTHR34219">
    <property type="entry name" value="IRON-REGULATED INNER MEMBRANE PROTEIN-RELATED"/>
    <property type="match status" value="1"/>
</dbReference>
<evidence type="ECO:0000313" key="4">
    <source>
        <dbReference type="Proteomes" id="UP000277871"/>
    </source>
</evidence>